<dbReference type="PANTHER" id="PTHR38595:SF1">
    <property type="entry name" value="TYPE VI SECRETION SYSTEM COMPONENT TSSE1"/>
    <property type="match status" value="1"/>
</dbReference>
<dbReference type="Pfam" id="PF04965">
    <property type="entry name" value="GPW_gp25"/>
    <property type="match status" value="1"/>
</dbReference>
<dbReference type="Proteomes" id="UP000186336">
    <property type="component" value="Chromosome"/>
</dbReference>
<name>A0A1P8MV73_9RHOB</name>
<evidence type="ECO:0000313" key="3">
    <source>
        <dbReference type="Proteomes" id="UP000186336"/>
    </source>
</evidence>
<dbReference type="NCBIfam" id="TIGR03357">
    <property type="entry name" value="VI_zyme"/>
    <property type="match status" value="1"/>
</dbReference>
<dbReference type="InterPro" id="IPR007048">
    <property type="entry name" value="IraD/Gp25-like"/>
</dbReference>
<dbReference type="STRING" id="299262.BWR18_10155"/>
<gene>
    <name evidence="2" type="ORF">BWR18_10155</name>
</gene>
<accession>A0A1P8MV73</accession>
<reference evidence="2 3" key="1">
    <citation type="submission" date="2017-01" db="EMBL/GenBank/DDBJ databases">
        <title>Complete genome of Tateyamaria omphalii DOK1-4 isolated from seawater in Dokdo.</title>
        <authorList>
            <person name="Kim J.H."/>
            <person name="Chi W.-J."/>
        </authorList>
    </citation>
    <scope>NUCLEOTIDE SEQUENCE [LARGE SCALE GENOMIC DNA]</scope>
    <source>
        <strain evidence="2 3">DOK1-4</strain>
    </source>
</reference>
<sequence>MVNQIRHTKAHRDRAAPALLDRLIDLDPDLSEDAAMTEADTIAGLRAALRRDLEMLLNTRSAPGHRPKHLAELGDSVLSYGTGDFFSAELVTQAQRTAFSEEIRKRIETFEPRLINLTVDLVSDPVPSRRHLRLRIKARHVARPGLPPVVFETSMDPIAGRFSVSDAATGGGAGRGERRD</sequence>
<dbReference type="Gene3D" id="3.10.450.40">
    <property type="match status" value="1"/>
</dbReference>
<keyword evidence="3" id="KW-1185">Reference proteome</keyword>
<dbReference type="PANTHER" id="PTHR38595">
    <property type="entry name" value="CYTOPLASMIC PROTEIN-RELATED"/>
    <property type="match status" value="1"/>
</dbReference>
<dbReference type="EMBL" id="CP019312">
    <property type="protein sequence ID" value="APX12000.1"/>
    <property type="molecule type" value="Genomic_DNA"/>
</dbReference>
<dbReference type="AlphaFoldDB" id="A0A1P8MV73"/>
<dbReference type="SUPFAM" id="SSF160719">
    <property type="entry name" value="gpW/gp25-like"/>
    <property type="match status" value="1"/>
</dbReference>
<organism evidence="2 3">
    <name type="scientific">Tateyamaria omphalii</name>
    <dbReference type="NCBI Taxonomy" id="299262"/>
    <lineage>
        <taxon>Bacteria</taxon>
        <taxon>Pseudomonadati</taxon>
        <taxon>Pseudomonadota</taxon>
        <taxon>Alphaproteobacteria</taxon>
        <taxon>Rhodobacterales</taxon>
        <taxon>Roseobacteraceae</taxon>
        <taxon>Tateyamaria</taxon>
    </lineage>
</organism>
<evidence type="ECO:0000259" key="1">
    <source>
        <dbReference type="Pfam" id="PF04965"/>
    </source>
</evidence>
<dbReference type="InterPro" id="IPR017737">
    <property type="entry name" value="TssE1-like"/>
</dbReference>
<dbReference type="KEGG" id="tom:BWR18_10155"/>
<feature type="domain" description="IraD/Gp25-like" evidence="1">
    <location>
        <begin position="45"/>
        <end position="143"/>
    </location>
</feature>
<proteinExistence type="predicted"/>
<evidence type="ECO:0000313" key="2">
    <source>
        <dbReference type="EMBL" id="APX12000.1"/>
    </source>
</evidence>
<protein>
    <recommendedName>
        <fullName evidence="1">IraD/Gp25-like domain-containing protein</fullName>
    </recommendedName>
</protein>
<dbReference type="InterPro" id="IPR053176">
    <property type="entry name" value="T6SS_TssE1-like"/>
</dbReference>